<dbReference type="GO" id="GO:0051315">
    <property type="term" value="P:attachment of mitotic spindle microtubules to kinetochore"/>
    <property type="evidence" value="ECO:0007669"/>
    <property type="project" value="TreeGrafter"/>
</dbReference>
<protein>
    <recommendedName>
        <fullName evidence="6">CENP-C homolog</fullName>
    </recommendedName>
</protein>
<feature type="compositionally biased region" description="Polar residues" evidence="7">
    <location>
        <begin position="367"/>
        <end position="380"/>
    </location>
</feature>
<dbReference type="InterPro" id="IPR028929">
    <property type="entry name" value="Mif2_N"/>
</dbReference>
<dbReference type="Proteomes" id="UP000256328">
    <property type="component" value="Unassembled WGS sequence"/>
</dbReference>
<feature type="domain" description="Mif2/CENP-C cupin" evidence="8">
    <location>
        <begin position="505"/>
        <end position="589"/>
    </location>
</feature>
<dbReference type="GO" id="GO:0051455">
    <property type="term" value="P:spindle attachment to meiosis I kinetochore"/>
    <property type="evidence" value="ECO:0007669"/>
    <property type="project" value="TreeGrafter"/>
</dbReference>
<dbReference type="PANTHER" id="PTHR16684:SF11">
    <property type="entry name" value="CENTROMERE PROTEIN C"/>
    <property type="match status" value="1"/>
</dbReference>
<dbReference type="GO" id="GO:0019237">
    <property type="term" value="F:centromeric DNA binding"/>
    <property type="evidence" value="ECO:0007669"/>
    <property type="project" value="InterPro"/>
</dbReference>
<evidence type="ECO:0000256" key="2">
    <source>
        <dbReference type="ARBA" id="ARBA00010291"/>
    </source>
</evidence>
<reference evidence="10 11" key="1">
    <citation type="journal article" date="2018" name="IMA Fungus">
        <title>IMA Genome-F 9: Draft genome sequence of Annulohypoxylon stygium, Aspergillus mulundensis, Berkeleyomyces basicola (syn. Thielaviopsis basicola), Ceratocystis smalleyi, two Cercospora beticola strains, Coleophoma cylindrospora, Fusarium fracticaudum, Phialophora cf. hyalina, and Morchella septimelata.</title>
        <authorList>
            <person name="Wingfield B.D."/>
            <person name="Bills G.F."/>
            <person name="Dong Y."/>
            <person name="Huang W."/>
            <person name="Nel W.J."/>
            <person name="Swalarsk-Parry B.S."/>
            <person name="Vaghefi N."/>
            <person name="Wilken P.M."/>
            <person name="An Z."/>
            <person name="de Beer Z.W."/>
            <person name="De Vos L."/>
            <person name="Chen L."/>
            <person name="Duong T.A."/>
            <person name="Gao Y."/>
            <person name="Hammerbacher A."/>
            <person name="Kikkert J.R."/>
            <person name="Li Y."/>
            <person name="Li H."/>
            <person name="Li K."/>
            <person name="Li Q."/>
            <person name="Liu X."/>
            <person name="Ma X."/>
            <person name="Naidoo K."/>
            <person name="Pethybridge S.J."/>
            <person name="Sun J."/>
            <person name="Steenkamp E.T."/>
            <person name="van der Nest M.A."/>
            <person name="van Wyk S."/>
            <person name="Wingfield M.J."/>
            <person name="Xiong C."/>
            <person name="Yue Q."/>
            <person name="Zhang X."/>
        </authorList>
    </citation>
    <scope>NUCLEOTIDE SEQUENCE [LARGE SCALE GENOMIC DNA]</scope>
    <source>
        <strain evidence="10 11">BP5796</strain>
    </source>
</reference>
<evidence type="ECO:0000256" key="4">
    <source>
        <dbReference type="ARBA" id="ARBA00023242"/>
    </source>
</evidence>
<dbReference type="Gene3D" id="2.60.120.10">
    <property type="entry name" value="Jelly Rolls"/>
    <property type="match status" value="1"/>
</dbReference>
<comment type="similarity">
    <text evidence="2">Belongs to the CENP-C/MIF2 family.</text>
</comment>
<evidence type="ECO:0000256" key="3">
    <source>
        <dbReference type="ARBA" id="ARBA00023125"/>
    </source>
</evidence>
<dbReference type="InterPro" id="IPR011051">
    <property type="entry name" value="RmlC_Cupin_sf"/>
</dbReference>
<dbReference type="GO" id="GO:0000776">
    <property type="term" value="C:kinetochore"/>
    <property type="evidence" value="ECO:0007669"/>
    <property type="project" value="InterPro"/>
</dbReference>
<evidence type="ECO:0000256" key="5">
    <source>
        <dbReference type="ARBA" id="ARBA00057947"/>
    </source>
</evidence>
<dbReference type="InterPro" id="IPR028386">
    <property type="entry name" value="CENP-C/Mif2/cnp3"/>
</dbReference>
<sequence length="600" mass="66329">MAPAEAEARRKPRDGQYLFDLGVRGRKTGVTVPDTGIRDEHGLEPMDDLFSSPEKPAPKSTRSHKKANASTVNGNTTLSSSDDMDVNESTIPEPADVLTERKRASMRYPLPRSKSPIKTSLLSPARRHPSLGPQSSPTRPSAVRKLFFPTDGTDASSLNESDDAGAQGSVTRLSPPVNYPEDISAVTQEESMIENGEDSFQQVQYEGDDEPISAEESNVELVEVEPEPEPEPPAKPGRKRKAPAAEVANAEEAPVKRARGRPAKKAQEEVDENEDEDEPDEVPTTKGRRPGRQSLDKASETEALEITNKTKAGRKKSSEDPSPKNPKKAPGRKERLETVPEDSPQVSRGPPMPRNNRGLLLLRRETPNTTAGFQQTRSGRNSIKPLAYWRGERVEWDPSESVTDGNAKILLPAIKEVVRTEESVLQTSKRNGQKKGKKSKKPSVESDSDDEDEREPWEVEPGRIVGEVREWDPIDPLGAQATEKEDELALSSAAIITREIAGAQFRFAKTLTLPFFGSGMVDLPPGAMKKPKNSRKMQMVFFVHYGRVQVSINDNIFRIGKGGMWQVPRGNFYSIHNDYDKPARIFFSQGNEVEVETVAE</sequence>
<gene>
    <name evidence="10" type="ORF">BP5796_00999</name>
</gene>
<evidence type="ECO:0000256" key="7">
    <source>
        <dbReference type="SAM" id="MobiDB-lite"/>
    </source>
</evidence>
<dbReference type="EMBL" id="PDLN01000001">
    <property type="protein sequence ID" value="RDW95236.1"/>
    <property type="molecule type" value="Genomic_DNA"/>
</dbReference>
<evidence type="ECO:0000313" key="11">
    <source>
        <dbReference type="Proteomes" id="UP000256328"/>
    </source>
</evidence>
<keyword evidence="3" id="KW-0238">DNA-binding</keyword>
<dbReference type="PANTHER" id="PTHR16684">
    <property type="entry name" value="CENTROMERE PROTEIN C"/>
    <property type="match status" value="1"/>
</dbReference>
<dbReference type="Pfam" id="PF15624">
    <property type="entry name" value="Mif2_N"/>
    <property type="match status" value="1"/>
</dbReference>
<dbReference type="Pfam" id="PF11699">
    <property type="entry name" value="CENP-C_C"/>
    <property type="match status" value="1"/>
</dbReference>
<feature type="compositionally biased region" description="Acidic residues" evidence="7">
    <location>
        <begin position="269"/>
        <end position="281"/>
    </location>
</feature>
<feature type="compositionally biased region" description="Basic residues" evidence="7">
    <location>
        <begin position="431"/>
        <end position="441"/>
    </location>
</feature>
<feature type="compositionally biased region" description="Polar residues" evidence="7">
    <location>
        <begin position="68"/>
        <end position="81"/>
    </location>
</feature>
<comment type="function">
    <text evidence="5">Component of the kinetochore, a multiprotein complex that assembles on centromeric DNA and attaches chromosomes to spindle microtubules, mediating chromosome segregation and sister chromatid segregation during meiosis and mitosis. Component of the inner kinetochore constitutive centromere-associated network (CCAN), which serves as a structural platform for outer kinetochore assembly.</text>
</comment>
<keyword evidence="4" id="KW-0539">Nucleus</keyword>
<dbReference type="FunFam" id="2.60.120.10:FF:000033">
    <property type="entry name" value="Centromere protein C 1"/>
    <property type="match status" value="1"/>
</dbReference>
<evidence type="ECO:0000259" key="8">
    <source>
        <dbReference type="Pfam" id="PF11699"/>
    </source>
</evidence>
<evidence type="ECO:0000256" key="6">
    <source>
        <dbReference type="ARBA" id="ARBA00075033"/>
    </source>
</evidence>
<feature type="compositionally biased region" description="Acidic residues" evidence="7">
    <location>
        <begin position="446"/>
        <end position="455"/>
    </location>
</feature>
<evidence type="ECO:0000256" key="1">
    <source>
        <dbReference type="ARBA" id="ARBA00004123"/>
    </source>
</evidence>
<evidence type="ECO:0000313" key="10">
    <source>
        <dbReference type="EMBL" id="RDW95236.1"/>
    </source>
</evidence>
<dbReference type="InterPro" id="IPR014710">
    <property type="entry name" value="RmlC-like_jellyroll"/>
</dbReference>
<dbReference type="GO" id="GO:0051382">
    <property type="term" value="P:kinetochore assembly"/>
    <property type="evidence" value="ECO:0007669"/>
    <property type="project" value="InterPro"/>
</dbReference>
<dbReference type="CDD" id="cd06993">
    <property type="entry name" value="cupin_CENP-C_C"/>
    <property type="match status" value="1"/>
</dbReference>
<dbReference type="GO" id="GO:0005634">
    <property type="term" value="C:nucleus"/>
    <property type="evidence" value="ECO:0007669"/>
    <property type="project" value="UniProtKB-SubCell"/>
</dbReference>
<feature type="region of interest" description="Disordered" evidence="7">
    <location>
        <begin position="421"/>
        <end position="462"/>
    </location>
</feature>
<dbReference type="InterPro" id="IPR025974">
    <property type="entry name" value="Mif2/CENP-C_cupin"/>
</dbReference>
<dbReference type="SUPFAM" id="SSF51182">
    <property type="entry name" value="RmlC-like cupins"/>
    <property type="match status" value="1"/>
</dbReference>
<feature type="domain" description="Mif2 N-terminal" evidence="9">
    <location>
        <begin position="19"/>
        <end position="142"/>
    </location>
</feature>
<feature type="region of interest" description="Disordered" evidence="7">
    <location>
        <begin position="1"/>
        <end position="380"/>
    </location>
</feature>
<comment type="subcellular location">
    <subcellularLocation>
        <location evidence="1">Nucleus</location>
    </subcellularLocation>
</comment>
<proteinExistence type="inferred from homology"/>
<evidence type="ECO:0000259" key="9">
    <source>
        <dbReference type="Pfam" id="PF15624"/>
    </source>
</evidence>
<organism evidence="10 11">
    <name type="scientific">Coleophoma crateriformis</name>
    <dbReference type="NCBI Taxonomy" id="565419"/>
    <lineage>
        <taxon>Eukaryota</taxon>
        <taxon>Fungi</taxon>
        <taxon>Dikarya</taxon>
        <taxon>Ascomycota</taxon>
        <taxon>Pezizomycotina</taxon>
        <taxon>Leotiomycetes</taxon>
        <taxon>Helotiales</taxon>
        <taxon>Dermateaceae</taxon>
        <taxon>Coleophoma</taxon>
    </lineage>
</organism>
<name>A0A3D8T9L7_9HELO</name>
<dbReference type="AlphaFoldDB" id="A0A3D8T9L7"/>
<dbReference type="OrthoDB" id="1939643at2759"/>
<accession>A0A3D8T9L7</accession>
<comment type="caution">
    <text evidence="10">The sequence shown here is derived from an EMBL/GenBank/DDBJ whole genome shotgun (WGS) entry which is preliminary data.</text>
</comment>
<keyword evidence="11" id="KW-1185">Reference proteome</keyword>